<comment type="caution">
    <text evidence="2">The sequence shown here is derived from an EMBL/GenBank/DDBJ whole genome shotgun (WGS) entry which is preliminary data.</text>
</comment>
<accession>A0A9N8EVW1</accession>
<proteinExistence type="predicted"/>
<dbReference type="OrthoDB" id="10513287at2759"/>
<keyword evidence="3" id="KW-1185">Reference proteome</keyword>
<evidence type="ECO:0000313" key="2">
    <source>
        <dbReference type="EMBL" id="CAB9529132.1"/>
    </source>
</evidence>
<dbReference type="AlphaFoldDB" id="A0A9N8EVW1"/>
<evidence type="ECO:0000256" key="1">
    <source>
        <dbReference type="SAM" id="SignalP"/>
    </source>
</evidence>
<organism evidence="2 3">
    <name type="scientific">Seminavis robusta</name>
    <dbReference type="NCBI Taxonomy" id="568900"/>
    <lineage>
        <taxon>Eukaryota</taxon>
        <taxon>Sar</taxon>
        <taxon>Stramenopiles</taxon>
        <taxon>Ochrophyta</taxon>
        <taxon>Bacillariophyta</taxon>
        <taxon>Bacillariophyceae</taxon>
        <taxon>Bacillariophycidae</taxon>
        <taxon>Naviculales</taxon>
        <taxon>Naviculaceae</taxon>
        <taxon>Seminavis</taxon>
    </lineage>
</organism>
<reference evidence="2" key="1">
    <citation type="submission" date="2020-06" db="EMBL/GenBank/DDBJ databases">
        <authorList>
            <consortium name="Plant Systems Biology data submission"/>
        </authorList>
    </citation>
    <scope>NUCLEOTIDE SEQUENCE</scope>
    <source>
        <strain evidence="2">D6</strain>
    </source>
</reference>
<dbReference type="Proteomes" id="UP001153069">
    <property type="component" value="Unassembled WGS sequence"/>
</dbReference>
<feature type="signal peptide" evidence="1">
    <location>
        <begin position="1"/>
        <end position="24"/>
    </location>
</feature>
<evidence type="ECO:0000313" key="3">
    <source>
        <dbReference type="Proteomes" id="UP001153069"/>
    </source>
</evidence>
<dbReference type="EMBL" id="CAICTM010002405">
    <property type="protein sequence ID" value="CAB9529132.1"/>
    <property type="molecule type" value="Genomic_DNA"/>
</dbReference>
<feature type="chain" id="PRO_5040146143" evidence="1">
    <location>
        <begin position="25"/>
        <end position="110"/>
    </location>
</feature>
<gene>
    <name evidence="2" type="ORF">SEMRO_2407_G326590.1</name>
</gene>
<keyword evidence="1" id="KW-0732">Signal</keyword>
<name>A0A9N8EVW1_9STRA</name>
<protein>
    <submittedName>
        <fullName evidence="2">Uncharacterized protein</fullName>
    </submittedName>
</protein>
<sequence>MLRLECLTVICVLVILGARESCTASPLLRRGKDEKDAPSIYDCLQAASGGEECRSSFDGQCVWCAEPVYGLCVTPKVADMIGVLPFFTCDPHAAAVFDSTKEETKAAEAW</sequence>